<dbReference type="Proteomes" id="UP000254893">
    <property type="component" value="Unassembled WGS sequence"/>
</dbReference>
<dbReference type="CDD" id="cd05233">
    <property type="entry name" value="SDR_c"/>
    <property type="match status" value="1"/>
</dbReference>
<dbReference type="AlphaFoldDB" id="A0A380CUL2"/>
<organism evidence="1 2">
    <name type="scientific">Sphingobacterium spiritivorum</name>
    <name type="common">Flavobacterium spiritivorum</name>
    <dbReference type="NCBI Taxonomy" id="258"/>
    <lineage>
        <taxon>Bacteria</taxon>
        <taxon>Pseudomonadati</taxon>
        <taxon>Bacteroidota</taxon>
        <taxon>Sphingobacteriia</taxon>
        <taxon>Sphingobacteriales</taxon>
        <taxon>Sphingobacteriaceae</taxon>
        <taxon>Sphingobacterium</taxon>
    </lineage>
</organism>
<dbReference type="GO" id="GO:0004316">
    <property type="term" value="F:3-oxoacyl-[acyl-carrier-protein] reductase (NADPH) activity"/>
    <property type="evidence" value="ECO:0007669"/>
    <property type="project" value="UniProtKB-EC"/>
</dbReference>
<gene>
    <name evidence="1" type="primary">fabG_6</name>
    <name evidence="1" type="ORF">NCTC11388_04336</name>
</gene>
<dbReference type="PANTHER" id="PTHR45458:SF2">
    <property type="entry name" value="OXIDOREDUCTASE, SHORT CHAIN DEHYDROGENASE_REDUCTASE FAMILY SUPERFAMILY (AFU_ORTHOLOGUE AFUA_3G13450)"/>
    <property type="match status" value="1"/>
</dbReference>
<dbReference type="EMBL" id="UGYW01000002">
    <property type="protein sequence ID" value="SUJ28434.1"/>
    <property type="molecule type" value="Genomic_DNA"/>
</dbReference>
<evidence type="ECO:0000313" key="2">
    <source>
        <dbReference type="Proteomes" id="UP000254893"/>
    </source>
</evidence>
<sequence length="241" mass="27151">MTNHTYLIYGISKGLGKALAKFLPQAEDQVYGISRSRPDYLHEVDHKIEWVPADLSRPAESSESIRHAIGSNRIDYLIYNVGIWEHNAFTRGYDFKDNTNEEILTMINTNISSCLLAVQSFTENLKKSENAKIILIGSTWGLENHSGKEVTFSATKFALRGIVHALRENLREYGIGVSILNLGYLATEFDYEEDLDKVLEHTHAELIPLQDVMAAVRFILLTSKASCVKEITMPAMKDTNV</sequence>
<dbReference type="Gene3D" id="3.40.50.720">
    <property type="entry name" value="NAD(P)-binding Rossmann-like Domain"/>
    <property type="match status" value="1"/>
</dbReference>
<dbReference type="InterPro" id="IPR036291">
    <property type="entry name" value="NAD(P)-bd_dom_sf"/>
</dbReference>
<dbReference type="EC" id="1.1.1.100" evidence="1"/>
<protein>
    <submittedName>
        <fullName evidence="1">3-oxoacyl-[acyl-carrier-protein] reductase FabG</fullName>
        <ecNumber evidence="1">1.1.1.100</ecNumber>
    </submittedName>
</protein>
<dbReference type="PANTHER" id="PTHR45458">
    <property type="entry name" value="SHORT-CHAIN DEHYDROGENASE/REDUCTASE SDR"/>
    <property type="match status" value="1"/>
</dbReference>
<dbReference type="Pfam" id="PF00106">
    <property type="entry name" value="adh_short"/>
    <property type="match status" value="1"/>
</dbReference>
<reference evidence="1 2" key="1">
    <citation type="submission" date="2018-06" db="EMBL/GenBank/DDBJ databases">
        <authorList>
            <consortium name="Pathogen Informatics"/>
            <person name="Doyle S."/>
        </authorList>
    </citation>
    <scope>NUCLEOTIDE SEQUENCE [LARGE SCALE GENOMIC DNA]</scope>
    <source>
        <strain evidence="1 2">NCTC11388</strain>
    </source>
</reference>
<dbReference type="InterPro" id="IPR002347">
    <property type="entry name" value="SDR_fam"/>
</dbReference>
<dbReference type="RefSeq" id="WP_115171607.1">
    <property type="nucleotide sequence ID" value="NZ_UGYW01000002.1"/>
</dbReference>
<keyword evidence="1" id="KW-0560">Oxidoreductase</keyword>
<dbReference type="SUPFAM" id="SSF51735">
    <property type="entry name" value="NAD(P)-binding Rossmann-fold domains"/>
    <property type="match status" value="1"/>
</dbReference>
<dbReference type="PRINTS" id="PR00081">
    <property type="entry name" value="GDHRDH"/>
</dbReference>
<name>A0A380CUL2_SPHSI</name>
<evidence type="ECO:0000313" key="1">
    <source>
        <dbReference type="EMBL" id="SUJ28434.1"/>
    </source>
</evidence>
<accession>A0A380CUL2</accession>
<proteinExistence type="predicted"/>
<dbReference type="InterPro" id="IPR052184">
    <property type="entry name" value="SDR_enzymes"/>
</dbReference>